<dbReference type="OrthoDB" id="214513at2157"/>
<accession>M0NIV1</accession>
<protein>
    <recommendedName>
        <fullName evidence="3">Nucleic acid-binding protein</fullName>
    </recommendedName>
</protein>
<dbReference type="RefSeq" id="WP_007736893.1">
    <property type="nucleotide sequence ID" value="NZ_AOMF01000030.1"/>
</dbReference>
<keyword evidence="2" id="KW-1185">Reference proteome</keyword>
<dbReference type="InterPro" id="IPR021799">
    <property type="entry name" value="PIN-like_prokaryotic"/>
</dbReference>
<evidence type="ECO:0008006" key="3">
    <source>
        <dbReference type="Google" id="ProtNLM"/>
    </source>
</evidence>
<dbReference type="Pfam" id="PF11848">
    <property type="entry name" value="DUF3368"/>
    <property type="match status" value="1"/>
</dbReference>
<gene>
    <name evidence="1" type="ORF">C451_01568</name>
</gene>
<dbReference type="STRING" id="1227457.C451_01568"/>
<dbReference type="eggNOG" id="arCOG04493">
    <property type="taxonomic scope" value="Archaea"/>
</dbReference>
<dbReference type="EMBL" id="AOMF01000030">
    <property type="protein sequence ID" value="EMA56600.1"/>
    <property type="molecule type" value="Genomic_DNA"/>
</dbReference>
<proteinExistence type="predicted"/>
<organism evidence="1 2">
    <name type="scientific">Halococcus thailandensis JCM 13552</name>
    <dbReference type="NCBI Taxonomy" id="1227457"/>
    <lineage>
        <taxon>Archaea</taxon>
        <taxon>Methanobacteriati</taxon>
        <taxon>Methanobacteriota</taxon>
        <taxon>Stenosarchaea group</taxon>
        <taxon>Halobacteria</taxon>
        <taxon>Halobacteriales</taxon>
        <taxon>Halococcaceae</taxon>
        <taxon>Halococcus</taxon>
    </lineage>
</organism>
<evidence type="ECO:0000313" key="2">
    <source>
        <dbReference type="Proteomes" id="UP000011680"/>
    </source>
</evidence>
<dbReference type="AlphaFoldDB" id="M0NIV1"/>
<dbReference type="Proteomes" id="UP000011680">
    <property type="component" value="Unassembled WGS sequence"/>
</dbReference>
<reference evidence="1 2" key="1">
    <citation type="journal article" date="2014" name="PLoS Genet.">
        <title>Phylogenetically driven sequencing of extremely halophilic archaea reveals strategies for static and dynamic osmo-response.</title>
        <authorList>
            <person name="Becker E.A."/>
            <person name="Seitzer P.M."/>
            <person name="Tritt A."/>
            <person name="Larsen D."/>
            <person name="Krusor M."/>
            <person name="Yao A.I."/>
            <person name="Wu D."/>
            <person name="Madern D."/>
            <person name="Eisen J.A."/>
            <person name="Darling A.E."/>
            <person name="Facciotti M.T."/>
        </authorList>
    </citation>
    <scope>NUCLEOTIDE SEQUENCE [LARGE SCALE GENOMIC DNA]</scope>
    <source>
        <strain evidence="1 2">JCM 13552</strain>
    </source>
</reference>
<evidence type="ECO:0000313" key="1">
    <source>
        <dbReference type="EMBL" id="EMA56600.1"/>
    </source>
</evidence>
<sequence length="172" mass="18626">MTLLVADTPSLVSIGCAEQYDPSALSLLFDGFDVVVPQAVVDEIETLASYDHDHRQPAQAAVDALDTARIVSQVNISESVPPLDLGERAAIELANDEQSQYLLCDEFTNLTLIASALDDAELLTTPALMTAFVDAGVLTKADAQAQLSEVAALRSWDNNSYYQRARRVLDQL</sequence>
<comment type="caution">
    <text evidence="1">The sequence shown here is derived from an EMBL/GenBank/DDBJ whole genome shotgun (WGS) entry which is preliminary data.</text>
</comment>
<name>M0NIV1_9EURY</name>
<dbReference type="PATRIC" id="fig|1227457.3.peg.278"/>